<evidence type="ECO:0000313" key="3">
    <source>
        <dbReference type="Proteomes" id="UP000821866"/>
    </source>
</evidence>
<evidence type="ECO:0000256" key="1">
    <source>
        <dbReference type="SAM" id="MobiDB-lite"/>
    </source>
</evidence>
<feature type="compositionally biased region" description="Polar residues" evidence="1">
    <location>
        <begin position="111"/>
        <end position="124"/>
    </location>
</feature>
<gene>
    <name evidence="2" type="ORF">HPB51_001109</name>
</gene>
<name>A0A9J6EVH0_RHIMP</name>
<accession>A0A9J6EVH0</accession>
<dbReference type="AlphaFoldDB" id="A0A9J6EVH0"/>
<dbReference type="Proteomes" id="UP000821866">
    <property type="component" value="Chromosome 1"/>
</dbReference>
<keyword evidence="3" id="KW-1185">Reference proteome</keyword>
<dbReference type="EMBL" id="JABSTU010000001">
    <property type="protein sequence ID" value="KAH8038326.1"/>
    <property type="molecule type" value="Genomic_DNA"/>
</dbReference>
<reference evidence="2" key="2">
    <citation type="submission" date="2021-09" db="EMBL/GenBank/DDBJ databases">
        <authorList>
            <person name="Jia N."/>
            <person name="Wang J."/>
            <person name="Shi W."/>
            <person name="Du L."/>
            <person name="Sun Y."/>
            <person name="Zhan W."/>
            <person name="Jiang J."/>
            <person name="Wang Q."/>
            <person name="Zhang B."/>
            <person name="Ji P."/>
            <person name="Sakyi L.B."/>
            <person name="Cui X."/>
            <person name="Yuan T."/>
            <person name="Jiang B."/>
            <person name="Yang W."/>
            <person name="Lam T.T.-Y."/>
            <person name="Chang Q."/>
            <person name="Ding S."/>
            <person name="Wang X."/>
            <person name="Zhu J."/>
            <person name="Ruan X."/>
            <person name="Zhao L."/>
            <person name="Wei J."/>
            <person name="Que T."/>
            <person name="Du C."/>
            <person name="Cheng J."/>
            <person name="Dai P."/>
            <person name="Han X."/>
            <person name="Huang E."/>
            <person name="Gao Y."/>
            <person name="Liu J."/>
            <person name="Shao H."/>
            <person name="Ye R."/>
            <person name="Li L."/>
            <person name="Wei W."/>
            <person name="Wang X."/>
            <person name="Wang C."/>
            <person name="Huo Q."/>
            <person name="Li W."/>
            <person name="Guo W."/>
            <person name="Chen H."/>
            <person name="Chen S."/>
            <person name="Zhou L."/>
            <person name="Zhou L."/>
            <person name="Ni X."/>
            <person name="Tian J."/>
            <person name="Zhou Y."/>
            <person name="Sheng Y."/>
            <person name="Liu T."/>
            <person name="Pan Y."/>
            <person name="Xia L."/>
            <person name="Li J."/>
            <person name="Zhao F."/>
            <person name="Cao W."/>
        </authorList>
    </citation>
    <scope>NUCLEOTIDE SEQUENCE</scope>
    <source>
        <strain evidence="2">Rmic-2018</strain>
        <tissue evidence="2">Larvae</tissue>
    </source>
</reference>
<reference evidence="2" key="1">
    <citation type="journal article" date="2020" name="Cell">
        <title>Large-Scale Comparative Analyses of Tick Genomes Elucidate Their Genetic Diversity and Vector Capacities.</title>
        <authorList>
            <consortium name="Tick Genome and Microbiome Consortium (TIGMIC)"/>
            <person name="Jia N."/>
            <person name="Wang J."/>
            <person name="Shi W."/>
            <person name="Du L."/>
            <person name="Sun Y."/>
            <person name="Zhan W."/>
            <person name="Jiang J.F."/>
            <person name="Wang Q."/>
            <person name="Zhang B."/>
            <person name="Ji P."/>
            <person name="Bell-Sakyi L."/>
            <person name="Cui X.M."/>
            <person name="Yuan T.T."/>
            <person name="Jiang B.G."/>
            <person name="Yang W.F."/>
            <person name="Lam T.T."/>
            <person name="Chang Q.C."/>
            <person name="Ding S.J."/>
            <person name="Wang X.J."/>
            <person name="Zhu J.G."/>
            <person name="Ruan X.D."/>
            <person name="Zhao L."/>
            <person name="Wei J.T."/>
            <person name="Ye R.Z."/>
            <person name="Que T.C."/>
            <person name="Du C.H."/>
            <person name="Zhou Y.H."/>
            <person name="Cheng J.X."/>
            <person name="Dai P.F."/>
            <person name="Guo W.B."/>
            <person name="Han X.H."/>
            <person name="Huang E.J."/>
            <person name="Li L.F."/>
            <person name="Wei W."/>
            <person name="Gao Y.C."/>
            <person name="Liu J.Z."/>
            <person name="Shao H.Z."/>
            <person name="Wang X."/>
            <person name="Wang C.C."/>
            <person name="Yang T.C."/>
            <person name="Huo Q.B."/>
            <person name="Li W."/>
            <person name="Chen H.Y."/>
            <person name="Chen S.E."/>
            <person name="Zhou L.G."/>
            <person name="Ni X.B."/>
            <person name="Tian J.H."/>
            <person name="Sheng Y."/>
            <person name="Liu T."/>
            <person name="Pan Y.S."/>
            <person name="Xia L.Y."/>
            <person name="Li J."/>
            <person name="Zhao F."/>
            <person name="Cao W.C."/>
        </authorList>
    </citation>
    <scope>NUCLEOTIDE SEQUENCE</scope>
    <source>
        <strain evidence="2">Rmic-2018</strain>
    </source>
</reference>
<proteinExistence type="predicted"/>
<protein>
    <submittedName>
        <fullName evidence="2">Uncharacterized protein</fullName>
    </submittedName>
</protein>
<feature type="region of interest" description="Disordered" evidence="1">
    <location>
        <begin position="111"/>
        <end position="133"/>
    </location>
</feature>
<sequence>MCGRPLLGLAAQRVLGCHALMVGSGRFDTTVFTDFLRWGRADVLSMPSAAAVAKGVNLSLVERATQQEHAAALIVRDFKSIEEKDGGGCILDSSYPLNMGLCDVTNRRCNSETGRSASTPQTTPRLLVPDAAT</sequence>
<comment type="caution">
    <text evidence="2">The sequence shown here is derived from an EMBL/GenBank/DDBJ whole genome shotgun (WGS) entry which is preliminary data.</text>
</comment>
<evidence type="ECO:0000313" key="2">
    <source>
        <dbReference type="EMBL" id="KAH8038326.1"/>
    </source>
</evidence>
<organism evidence="2 3">
    <name type="scientific">Rhipicephalus microplus</name>
    <name type="common">Cattle tick</name>
    <name type="synonym">Boophilus microplus</name>
    <dbReference type="NCBI Taxonomy" id="6941"/>
    <lineage>
        <taxon>Eukaryota</taxon>
        <taxon>Metazoa</taxon>
        <taxon>Ecdysozoa</taxon>
        <taxon>Arthropoda</taxon>
        <taxon>Chelicerata</taxon>
        <taxon>Arachnida</taxon>
        <taxon>Acari</taxon>
        <taxon>Parasitiformes</taxon>
        <taxon>Ixodida</taxon>
        <taxon>Ixodoidea</taxon>
        <taxon>Ixodidae</taxon>
        <taxon>Rhipicephalinae</taxon>
        <taxon>Rhipicephalus</taxon>
        <taxon>Boophilus</taxon>
    </lineage>
</organism>